<dbReference type="Gene3D" id="3.20.20.70">
    <property type="entry name" value="Aldolase class I"/>
    <property type="match status" value="2"/>
</dbReference>
<evidence type="ECO:0000256" key="1">
    <source>
        <dbReference type="ARBA" id="ARBA00005502"/>
    </source>
</evidence>
<feature type="domain" description="IMP dehydrogenase/GMP reductase" evidence="2">
    <location>
        <begin position="13"/>
        <end position="351"/>
    </location>
</feature>
<comment type="caution">
    <text evidence="3">The sequence shown here is derived from an EMBL/GenBank/DDBJ whole genome shotgun (WGS) entry which is preliminary data.</text>
</comment>
<name>A0A1F7X878_9BACT</name>
<proteinExistence type="inferred from homology"/>
<evidence type="ECO:0000259" key="2">
    <source>
        <dbReference type="Pfam" id="PF00478"/>
    </source>
</evidence>
<comment type="similarity">
    <text evidence="1">Belongs to the IMPDH/GMPR family.</text>
</comment>
<evidence type="ECO:0000313" key="3">
    <source>
        <dbReference type="EMBL" id="OGM11237.1"/>
    </source>
</evidence>
<dbReference type="SUPFAM" id="SSF51412">
    <property type="entry name" value="Inosine monophosphate dehydrogenase (IMPDH)"/>
    <property type="match status" value="1"/>
</dbReference>
<gene>
    <name evidence="3" type="ORF">A2W13_02170</name>
</gene>
<evidence type="ECO:0000313" key="4">
    <source>
        <dbReference type="Proteomes" id="UP000178533"/>
    </source>
</evidence>
<dbReference type="InterPro" id="IPR005990">
    <property type="entry name" value="IMP_DH"/>
</dbReference>
<dbReference type="Pfam" id="PF00478">
    <property type="entry name" value="IMPDH"/>
    <property type="match status" value="1"/>
</dbReference>
<reference evidence="3 4" key="1">
    <citation type="journal article" date="2016" name="Nat. Commun.">
        <title>Thousands of microbial genomes shed light on interconnected biogeochemical processes in an aquifer system.</title>
        <authorList>
            <person name="Anantharaman K."/>
            <person name="Brown C.T."/>
            <person name="Hug L.A."/>
            <person name="Sharon I."/>
            <person name="Castelle C.J."/>
            <person name="Probst A.J."/>
            <person name="Thomas B.C."/>
            <person name="Singh A."/>
            <person name="Wilkins M.J."/>
            <person name="Karaoz U."/>
            <person name="Brodie E.L."/>
            <person name="Williams K.H."/>
            <person name="Hubbard S.S."/>
            <person name="Banfield J.F."/>
        </authorList>
    </citation>
    <scope>NUCLEOTIDE SEQUENCE [LARGE SCALE GENOMIC DNA]</scope>
</reference>
<protein>
    <recommendedName>
        <fullName evidence="2">IMP dehydrogenase/GMP reductase domain-containing protein</fullName>
    </recommendedName>
</protein>
<dbReference type="Proteomes" id="UP000178533">
    <property type="component" value="Unassembled WGS sequence"/>
</dbReference>
<dbReference type="PANTHER" id="PTHR11911">
    <property type="entry name" value="INOSINE-5-MONOPHOSPHATE DEHYDROGENASE RELATED"/>
    <property type="match status" value="1"/>
</dbReference>
<dbReference type="PANTHER" id="PTHR11911:SF111">
    <property type="entry name" value="INOSINE-5'-MONOPHOSPHATE DEHYDROGENASE"/>
    <property type="match status" value="1"/>
</dbReference>
<dbReference type="FunFam" id="3.20.20.70:FF:000424">
    <property type="entry name" value="Inosine-5'-monophosphate dehydrogenase 2"/>
    <property type="match status" value="1"/>
</dbReference>
<dbReference type="InterPro" id="IPR001093">
    <property type="entry name" value="IMP_DH_GMPRt"/>
</dbReference>
<dbReference type="AlphaFoldDB" id="A0A1F7X878"/>
<dbReference type="CDD" id="cd00381">
    <property type="entry name" value="IMPDH"/>
    <property type="match status" value="1"/>
</dbReference>
<accession>A0A1F7X878</accession>
<dbReference type="GO" id="GO:0006183">
    <property type="term" value="P:GTP biosynthetic process"/>
    <property type="evidence" value="ECO:0007669"/>
    <property type="project" value="TreeGrafter"/>
</dbReference>
<dbReference type="GO" id="GO:0003938">
    <property type="term" value="F:IMP dehydrogenase activity"/>
    <property type="evidence" value="ECO:0007669"/>
    <property type="project" value="InterPro"/>
</dbReference>
<dbReference type="STRING" id="1802481.A2W13_02170"/>
<dbReference type="SMART" id="SM01240">
    <property type="entry name" value="IMPDH"/>
    <property type="match status" value="1"/>
</dbReference>
<organism evidence="3 4">
    <name type="scientific">Candidatus Woesebacteria bacterium RBG_16_36_11</name>
    <dbReference type="NCBI Taxonomy" id="1802481"/>
    <lineage>
        <taxon>Bacteria</taxon>
        <taxon>Candidatus Woeseibacteriota</taxon>
    </lineage>
</organism>
<sequence>MLVVISNDRFALGLSYDDVLLIPQYSKIQSRSEVDLTTQISPRIKLTLPITSAPMMDVTGPDLAIELAKMGGLGFIPRFVSEEEQADMIYKVKKEKVLVGGAVGLRNDFIKRAEMLVKAGADTILLDVANGYMQKAIDATKVLKHLFGKSVDVMSGLVATAEGAKSLFEAGADCVHVGIGGGSICTTRIATGVGVPNLTTILDTIKVARSFKKTIIVDGGAKSSGDIVKALAAGCAAVRTGNLLAGTKETPGKMVIIKHKKYKEYKGSTSVTEKKFHLEKGVVLNKNYINHIEGVESLVPYKGTLENHLAIIVAGIKSGFSYCGARNLPELQRKAKFIRITPGGFTESNAHDVILIKK</sequence>
<dbReference type="EMBL" id="MGFT01000029">
    <property type="protein sequence ID" value="OGM11237.1"/>
    <property type="molecule type" value="Genomic_DNA"/>
</dbReference>
<dbReference type="InterPro" id="IPR013785">
    <property type="entry name" value="Aldolase_TIM"/>
</dbReference>